<dbReference type="Proteomes" id="UP001432312">
    <property type="component" value="Chromosome"/>
</dbReference>
<dbReference type="RefSeq" id="WP_328738507.1">
    <property type="nucleotide sequence ID" value="NZ_CP108036.1"/>
</dbReference>
<sequence length="55" mass="5623">MPDNLPSCGEDQIATVELAPGENVTGAVTGKGSWTAKSVTYTDGLIGKSVRVDVS</sequence>
<organism evidence="1 2">
    <name type="scientific">Streptomyces erythrochromogenes</name>
    <dbReference type="NCBI Taxonomy" id="285574"/>
    <lineage>
        <taxon>Bacteria</taxon>
        <taxon>Bacillati</taxon>
        <taxon>Actinomycetota</taxon>
        <taxon>Actinomycetes</taxon>
        <taxon>Kitasatosporales</taxon>
        <taxon>Streptomycetaceae</taxon>
        <taxon>Streptomyces</taxon>
    </lineage>
</organism>
<proteinExistence type="predicted"/>
<reference evidence="1" key="1">
    <citation type="submission" date="2022-10" db="EMBL/GenBank/DDBJ databases">
        <title>The complete genomes of actinobacterial strains from the NBC collection.</title>
        <authorList>
            <person name="Joergensen T.S."/>
            <person name="Alvarez Arevalo M."/>
            <person name="Sterndorff E.B."/>
            <person name="Faurdal D."/>
            <person name="Vuksanovic O."/>
            <person name="Mourched A.-S."/>
            <person name="Charusanti P."/>
            <person name="Shaw S."/>
            <person name="Blin K."/>
            <person name="Weber T."/>
        </authorList>
    </citation>
    <scope>NUCLEOTIDE SEQUENCE</scope>
    <source>
        <strain evidence="1">NBC_00303</strain>
    </source>
</reference>
<accession>A0ABZ1Q4F5</accession>
<keyword evidence="2" id="KW-1185">Reference proteome</keyword>
<gene>
    <name evidence="1" type="ORF">OHA91_03050</name>
</gene>
<protein>
    <submittedName>
        <fullName evidence="1">Uncharacterized protein</fullName>
    </submittedName>
</protein>
<evidence type="ECO:0000313" key="2">
    <source>
        <dbReference type="Proteomes" id="UP001432312"/>
    </source>
</evidence>
<dbReference type="GeneID" id="95494980"/>
<evidence type="ECO:0000313" key="1">
    <source>
        <dbReference type="EMBL" id="WUN77561.1"/>
    </source>
</evidence>
<name>A0ABZ1Q4F5_9ACTN</name>
<dbReference type="EMBL" id="CP108036">
    <property type="protein sequence ID" value="WUN77561.1"/>
    <property type="molecule type" value="Genomic_DNA"/>
</dbReference>